<gene>
    <name evidence="1" type="ORF">SAMN04488541_10043</name>
</gene>
<accession>A0A1I2BYS4</accession>
<sequence>MKEEEENNQQITIELSDEVAEGVYANLAMIAHSNSEFVIDFIRLMPGVPKAKVKARIVLTPEHTKRLLLALKENVEKYEATFGKIKYVEEATRFPMNFGGTIGEA</sequence>
<organism evidence="1 2">
    <name type="scientific">Thermoflexibacter ruber</name>
    <dbReference type="NCBI Taxonomy" id="1003"/>
    <lineage>
        <taxon>Bacteria</taxon>
        <taxon>Pseudomonadati</taxon>
        <taxon>Bacteroidota</taxon>
        <taxon>Cytophagia</taxon>
        <taxon>Cytophagales</taxon>
        <taxon>Thermoflexibacteraceae</taxon>
        <taxon>Thermoflexibacter</taxon>
    </lineage>
</organism>
<reference evidence="1 2" key="1">
    <citation type="submission" date="2016-10" db="EMBL/GenBank/DDBJ databases">
        <authorList>
            <person name="de Groot N.N."/>
        </authorList>
    </citation>
    <scope>NUCLEOTIDE SEQUENCE [LARGE SCALE GENOMIC DNA]</scope>
    <source>
        <strain>GEY</strain>
        <strain evidence="2">DSM 9560</strain>
    </source>
</reference>
<dbReference type="OrthoDB" id="9813817at2"/>
<evidence type="ECO:0000313" key="2">
    <source>
        <dbReference type="Proteomes" id="UP000199513"/>
    </source>
</evidence>
<dbReference type="Proteomes" id="UP000199513">
    <property type="component" value="Unassembled WGS sequence"/>
</dbReference>
<name>A0A1I2BYS4_9BACT</name>
<dbReference type="EMBL" id="FONY01000004">
    <property type="protein sequence ID" value="SFE61291.1"/>
    <property type="molecule type" value="Genomic_DNA"/>
</dbReference>
<evidence type="ECO:0008006" key="3">
    <source>
        <dbReference type="Google" id="ProtNLM"/>
    </source>
</evidence>
<proteinExistence type="predicted"/>
<dbReference type="STRING" id="1003.SAMN04488541_10043"/>
<dbReference type="AlphaFoldDB" id="A0A1I2BYS4"/>
<evidence type="ECO:0000313" key="1">
    <source>
        <dbReference type="EMBL" id="SFE61291.1"/>
    </source>
</evidence>
<keyword evidence="2" id="KW-1185">Reference proteome</keyword>
<dbReference type="InterPro" id="IPR021857">
    <property type="entry name" value="DUF3467"/>
</dbReference>
<protein>
    <recommendedName>
        <fullName evidence="3">DUF3467 domain-containing protein</fullName>
    </recommendedName>
</protein>
<dbReference type="Pfam" id="PF11950">
    <property type="entry name" value="DUF3467"/>
    <property type="match status" value="1"/>
</dbReference>
<dbReference type="RefSeq" id="WP_091539723.1">
    <property type="nucleotide sequence ID" value="NZ_FONY01000004.1"/>
</dbReference>